<sequence>MQLIQNSKSHLSALAFGDRSTHIDESVYDMRERLKFIVTGLIEYESLIDDKLFRHHSSLLTINGMKIAATASTPIRSKVGKTNKTTLIIPLSGEGELIVNGRALQWRASSKAVFLPNCGGSSESTNRSVLMVDLDPIRLEKVARTMLGVSPDSISLMNLDIPREIDLQVGRVSFEAVFRQLANLLDQFSLQPELLNQSGIDDTFYRNIAMMLCPNLFLDASTSTPNRKYARRLLDRVCQYIQAHLNQPINLTDLERVSCMSRRKLHYAFLKRYNCTPMQWVRAERLALVHNQLNRGIPGDKVTTIALDCGFNKPAAFADYYNTRFGEMPSATLARAQAR</sequence>
<evidence type="ECO:0000259" key="4">
    <source>
        <dbReference type="PROSITE" id="PS01124"/>
    </source>
</evidence>
<evidence type="ECO:0000256" key="1">
    <source>
        <dbReference type="ARBA" id="ARBA00023015"/>
    </source>
</evidence>
<reference evidence="5 6" key="1">
    <citation type="submission" date="2017-05" db="EMBL/GenBank/DDBJ databases">
        <title>Polynucleobacter sp. MWH-K35W1 isolated from the permanently anoxic monimolimnion of a meromictic lake.</title>
        <authorList>
            <person name="Hahn M.W."/>
        </authorList>
    </citation>
    <scope>NUCLEOTIDE SEQUENCE [LARGE SCALE GENOMIC DNA]</scope>
    <source>
        <strain evidence="5 6">MWH-K35W1</strain>
    </source>
</reference>
<organism evidence="5 6">
    <name type="scientific">Polynucleobacter aenigmaticus</name>
    <dbReference type="NCBI Taxonomy" id="1743164"/>
    <lineage>
        <taxon>Bacteria</taxon>
        <taxon>Pseudomonadati</taxon>
        <taxon>Pseudomonadota</taxon>
        <taxon>Betaproteobacteria</taxon>
        <taxon>Burkholderiales</taxon>
        <taxon>Burkholderiaceae</taxon>
        <taxon>Polynucleobacter</taxon>
    </lineage>
</organism>
<dbReference type="Proteomes" id="UP000198104">
    <property type="component" value="Unassembled WGS sequence"/>
</dbReference>
<dbReference type="SMART" id="SM00342">
    <property type="entry name" value="HTH_ARAC"/>
    <property type="match status" value="1"/>
</dbReference>
<dbReference type="PROSITE" id="PS01124">
    <property type="entry name" value="HTH_ARAC_FAMILY_2"/>
    <property type="match status" value="1"/>
</dbReference>
<dbReference type="PANTHER" id="PTHR46796:SF12">
    <property type="entry name" value="HTH-TYPE DNA-BINDING TRANSCRIPTIONAL ACTIVATOR EUTR"/>
    <property type="match status" value="1"/>
</dbReference>
<evidence type="ECO:0000256" key="3">
    <source>
        <dbReference type="ARBA" id="ARBA00023163"/>
    </source>
</evidence>
<gene>
    <name evidence="5" type="ORF">CBI30_07460</name>
</gene>
<dbReference type="AlphaFoldDB" id="A0A254PXN0"/>
<dbReference type="Pfam" id="PF12833">
    <property type="entry name" value="HTH_18"/>
    <property type="match status" value="1"/>
</dbReference>
<proteinExistence type="predicted"/>
<keyword evidence="6" id="KW-1185">Reference proteome</keyword>
<comment type="caution">
    <text evidence="5">The sequence shown here is derived from an EMBL/GenBank/DDBJ whole genome shotgun (WGS) entry which is preliminary data.</text>
</comment>
<feature type="domain" description="HTH araC/xylS-type" evidence="4">
    <location>
        <begin position="235"/>
        <end position="335"/>
    </location>
</feature>
<dbReference type="InterPro" id="IPR018060">
    <property type="entry name" value="HTH_AraC"/>
</dbReference>
<keyword evidence="3" id="KW-0804">Transcription</keyword>
<name>A0A254PXN0_9BURK</name>
<dbReference type="SUPFAM" id="SSF46689">
    <property type="entry name" value="Homeodomain-like"/>
    <property type="match status" value="1"/>
</dbReference>
<dbReference type="PANTHER" id="PTHR46796">
    <property type="entry name" value="HTH-TYPE TRANSCRIPTIONAL ACTIVATOR RHAS-RELATED"/>
    <property type="match status" value="1"/>
</dbReference>
<dbReference type="InterPro" id="IPR050204">
    <property type="entry name" value="AraC_XylS_family_regulators"/>
</dbReference>
<accession>A0A254PXN0</accession>
<evidence type="ECO:0000313" key="5">
    <source>
        <dbReference type="EMBL" id="OWS71275.1"/>
    </source>
</evidence>
<keyword evidence="1" id="KW-0805">Transcription regulation</keyword>
<dbReference type="Gene3D" id="1.10.10.60">
    <property type="entry name" value="Homeodomain-like"/>
    <property type="match status" value="1"/>
</dbReference>
<keyword evidence="2" id="KW-0238">DNA-binding</keyword>
<protein>
    <recommendedName>
        <fullName evidence="4">HTH araC/xylS-type domain-containing protein</fullName>
    </recommendedName>
</protein>
<dbReference type="RefSeq" id="WP_088527687.1">
    <property type="nucleotide sequence ID" value="NZ_NGUO01000011.1"/>
</dbReference>
<dbReference type="GO" id="GO:0043565">
    <property type="term" value="F:sequence-specific DNA binding"/>
    <property type="evidence" value="ECO:0007669"/>
    <property type="project" value="InterPro"/>
</dbReference>
<dbReference type="OrthoDB" id="185346at2"/>
<dbReference type="GO" id="GO:0003700">
    <property type="term" value="F:DNA-binding transcription factor activity"/>
    <property type="evidence" value="ECO:0007669"/>
    <property type="project" value="InterPro"/>
</dbReference>
<evidence type="ECO:0000256" key="2">
    <source>
        <dbReference type="ARBA" id="ARBA00023125"/>
    </source>
</evidence>
<evidence type="ECO:0000313" key="6">
    <source>
        <dbReference type="Proteomes" id="UP000198104"/>
    </source>
</evidence>
<dbReference type="EMBL" id="NGUO01000011">
    <property type="protein sequence ID" value="OWS71275.1"/>
    <property type="molecule type" value="Genomic_DNA"/>
</dbReference>
<dbReference type="InterPro" id="IPR009057">
    <property type="entry name" value="Homeodomain-like_sf"/>
</dbReference>